<dbReference type="PANTHER" id="PTHR31627">
    <property type="entry name" value="SERPENTINE RECEPTOR CLASS GAMMA-RELATED"/>
    <property type="match status" value="1"/>
</dbReference>
<keyword evidence="4 5" id="KW-0472">Membrane</keyword>
<accession>A0A368GVB1</accession>
<evidence type="ECO:0008006" key="8">
    <source>
        <dbReference type="Google" id="ProtNLM"/>
    </source>
</evidence>
<feature type="transmembrane region" description="Helical" evidence="5">
    <location>
        <begin position="262"/>
        <end position="284"/>
    </location>
</feature>
<evidence type="ECO:0000256" key="1">
    <source>
        <dbReference type="ARBA" id="ARBA00004141"/>
    </source>
</evidence>
<dbReference type="InterPro" id="IPR051119">
    <property type="entry name" value="Nematode_SR-like"/>
</dbReference>
<evidence type="ECO:0000256" key="5">
    <source>
        <dbReference type="SAM" id="Phobius"/>
    </source>
</evidence>
<feature type="transmembrane region" description="Helical" evidence="5">
    <location>
        <begin position="12"/>
        <end position="31"/>
    </location>
</feature>
<protein>
    <recommendedName>
        <fullName evidence="8">Serpentine receptor class gamma</fullName>
    </recommendedName>
</protein>
<dbReference type="AlphaFoldDB" id="A0A368GVB1"/>
<dbReference type="EMBL" id="JOJR01000061">
    <property type="protein sequence ID" value="RCN47548.1"/>
    <property type="molecule type" value="Genomic_DNA"/>
</dbReference>
<comment type="subcellular location">
    <subcellularLocation>
        <location evidence="1">Membrane</location>
        <topology evidence="1">Multi-pass membrane protein</topology>
    </subcellularLocation>
</comment>
<dbReference type="Proteomes" id="UP000252519">
    <property type="component" value="Unassembled WGS sequence"/>
</dbReference>
<dbReference type="InterPro" id="IPR019426">
    <property type="entry name" value="7TM_GPCR_serpentine_rcpt_Srv"/>
</dbReference>
<dbReference type="OrthoDB" id="5798218at2759"/>
<keyword evidence="2 5" id="KW-0812">Transmembrane</keyword>
<dbReference type="SUPFAM" id="SSF81321">
    <property type="entry name" value="Family A G protein-coupled receptor-like"/>
    <property type="match status" value="1"/>
</dbReference>
<sequence>MDDLAYPWELDAQFVISTLTVLYYCYILVITMRSKSETFRSPFFIIFRFTGLFDIIGNIAVEWVRTDRKSGFGPSIEPFTRVMYAMTGVTFFTHLIGSLLMTVNRYMAVCFPWAYGKIWTHRNVYIMLFVDVIVSIVVHTQIFFVRLIYMQGNDKWETIGREVPIPVRFTPLLSMYIYSQVASVSSLKVVRAISGSAAIIYGCISVVVISRTMYVTLQLSKKSARHQKTGLVIFVAVDCLLGLVDCIYEAADLFGLSTANVVFVWISANITTLMFLILSINAYSMTFLSQELRMEAIAPCRKKKRTTTFTTTVVLSRN</sequence>
<dbReference type="PANTHER" id="PTHR31627:SF42">
    <property type="entry name" value="G_PROTEIN_RECEP_F1_2 DOMAIN-CONTAINING PROTEIN-RELATED"/>
    <property type="match status" value="1"/>
</dbReference>
<dbReference type="GO" id="GO:0016020">
    <property type="term" value="C:membrane"/>
    <property type="evidence" value="ECO:0007669"/>
    <property type="project" value="UniProtKB-SubCell"/>
</dbReference>
<gene>
    <name evidence="6" type="ORF">ANCCAN_06451</name>
</gene>
<evidence type="ECO:0000256" key="2">
    <source>
        <dbReference type="ARBA" id="ARBA00022692"/>
    </source>
</evidence>
<organism evidence="6 7">
    <name type="scientific">Ancylostoma caninum</name>
    <name type="common">Dog hookworm</name>
    <dbReference type="NCBI Taxonomy" id="29170"/>
    <lineage>
        <taxon>Eukaryota</taxon>
        <taxon>Metazoa</taxon>
        <taxon>Ecdysozoa</taxon>
        <taxon>Nematoda</taxon>
        <taxon>Chromadorea</taxon>
        <taxon>Rhabditida</taxon>
        <taxon>Rhabditina</taxon>
        <taxon>Rhabditomorpha</taxon>
        <taxon>Strongyloidea</taxon>
        <taxon>Ancylostomatidae</taxon>
        <taxon>Ancylostomatinae</taxon>
        <taxon>Ancylostoma</taxon>
    </lineage>
</organism>
<feature type="transmembrane region" description="Helical" evidence="5">
    <location>
        <begin position="189"/>
        <end position="209"/>
    </location>
</feature>
<keyword evidence="3 5" id="KW-1133">Transmembrane helix</keyword>
<feature type="transmembrane region" description="Helical" evidence="5">
    <location>
        <begin position="124"/>
        <end position="149"/>
    </location>
</feature>
<feature type="transmembrane region" description="Helical" evidence="5">
    <location>
        <begin position="230"/>
        <end position="250"/>
    </location>
</feature>
<name>A0A368GVB1_ANCCA</name>
<feature type="transmembrane region" description="Helical" evidence="5">
    <location>
        <begin position="43"/>
        <end position="61"/>
    </location>
</feature>
<proteinExistence type="predicted"/>
<dbReference type="Gene3D" id="1.20.1070.10">
    <property type="entry name" value="Rhodopsin 7-helix transmembrane proteins"/>
    <property type="match status" value="1"/>
</dbReference>
<feature type="transmembrane region" description="Helical" evidence="5">
    <location>
        <begin position="81"/>
        <end position="103"/>
    </location>
</feature>
<comment type="caution">
    <text evidence="6">The sequence shown here is derived from an EMBL/GenBank/DDBJ whole genome shotgun (WGS) entry which is preliminary data.</text>
</comment>
<evidence type="ECO:0000313" key="6">
    <source>
        <dbReference type="EMBL" id="RCN47548.1"/>
    </source>
</evidence>
<keyword evidence="7" id="KW-1185">Reference proteome</keyword>
<evidence type="ECO:0000256" key="3">
    <source>
        <dbReference type="ARBA" id="ARBA00022989"/>
    </source>
</evidence>
<evidence type="ECO:0000313" key="7">
    <source>
        <dbReference type="Proteomes" id="UP000252519"/>
    </source>
</evidence>
<evidence type="ECO:0000256" key="4">
    <source>
        <dbReference type="ARBA" id="ARBA00023136"/>
    </source>
</evidence>
<dbReference type="Pfam" id="PF10323">
    <property type="entry name" value="7TM_GPCR_Srv"/>
    <property type="match status" value="1"/>
</dbReference>
<reference evidence="6 7" key="1">
    <citation type="submission" date="2014-10" db="EMBL/GenBank/DDBJ databases">
        <title>Draft genome of the hookworm Ancylostoma caninum.</title>
        <authorList>
            <person name="Mitreva M."/>
        </authorList>
    </citation>
    <scope>NUCLEOTIDE SEQUENCE [LARGE SCALE GENOMIC DNA]</scope>
    <source>
        <strain evidence="6 7">Baltimore</strain>
    </source>
</reference>